<proteinExistence type="predicted"/>
<feature type="region of interest" description="Disordered" evidence="1">
    <location>
        <begin position="60"/>
        <end position="84"/>
    </location>
</feature>
<dbReference type="HOGENOM" id="CLU_2531368_0_0_1"/>
<dbReference type="EnsemblPlants" id="OPUNC03G08030.1">
    <property type="protein sequence ID" value="OPUNC03G08030.1"/>
    <property type="gene ID" value="OPUNC03G08030"/>
</dbReference>
<sequence>MCPYVSALSSSLLSFFSDIDKGTTVVPRGESFPCAATATLATGGRNMDLLILFASNITPSPPQTSPTSLIPSLSSLLSHGGQHT</sequence>
<keyword evidence="3" id="KW-1185">Reference proteome</keyword>
<accession>A0A0E0KAI2</accession>
<dbReference type="STRING" id="4537.A0A0E0KAI2"/>
<feature type="compositionally biased region" description="Low complexity" evidence="1">
    <location>
        <begin position="65"/>
        <end position="84"/>
    </location>
</feature>
<dbReference type="AlphaFoldDB" id="A0A0E0KAI2"/>
<reference evidence="2" key="1">
    <citation type="submission" date="2015-04" db="UniProtKB">
        <authorList>
            <consortium name="EnsemblPlants"/>
        </authorList>
    </citation>
    <scope>IDENTIFICATION</scope>
</reference>
<dbReference type="Gramene" id="OPUNC03G08030.1">
    <property type="protein sequence ID" value="OPUNC03G08030.1"/>
    <property type="gene ID" value="OPUNC03G08030"/>
</dbReference>
<organism evidence="2">
    <name type="scientific">Oryza punctata</name>
    <name type="common">Red rice</name>
    <dbReference type="NCBI Taxonomy" id="4537"/>
    <lineage>
        <taxon>Eukaryota</taxon>
        <taxon>Viridiplantae</taxon>
        <taxon>Streptophyta</taxon>
        <taxon>Embryophyta</taxon>
        <taxon>Tracheophyta</taxon>
        <taxon>Spermatophyta</taxon>
        <taxon>Magnoliopsida</taxon>
        <taxon>Liliopsida</taxon>
        <taxon>Poales</taxon>
        <taxon>Poaceae</taxon>
        <taxon>BOP clade</taxon>
        <taxon>Oryzoideae</taxon>
        <taxon>Oryzeae</taxon>
        <taxon>Oryzinae</taxon>
        <taxon>Oryza</taxon>
    </lineage>
</organism>
<evidence type="ECO:0000313" key="3">
    <source>
        <dbReference type="Proteomes" id="UP000026962"/>
    </source>
</evidence>
<evidence type="ECO:0000256" key="1">
    <source>
        <dbReference type="SAM" id="MobiDB-lite"/>
    </source>
</evidence>
<evidence type="ECO:0000313" key="2">
    <source>
        <dbReference type="EnsemblPlants" id="OPUNC03G08030.1"/>
    </source>
</evidence>
<dbReference type="Proteomes" id="UP000026962">
    <property type="component" value="Chromosome 3"/>
</dbReference>
<name>A0A0E0KAI2_ORYPU</name>
<reference evidence="2" key="2">
    <citation type="submission" date="2018-05" db="EMBL/GenBank/DDBJ databases">
        <title>OpunRS2 (Oryza punctata Reference Sequence Version 2).</title>
        <authorList>
            <person name="Zhang J."/>
            <person name="Kudrna D."/>
            <person name="Lee S."/>
            <person name="Talag J."/>
            <person name="Welchert J."/>
            <person name="Wing R.A."/>
        </authorList>
    </citation>
    <scope>NUCLEOTIDE SEQUENCE [LARGE SCALE GENOMIC DNA]</scope>
</reference>
<protein>
    <submittedName>
        <fullName evidence="2">Uncharacterized protein</fullName>
    </submittedName>
</protein>